<feature type="region of interest" description="Disordered" evidence="5">
    <location>
        <begin position="245"/>
        <end position="279"/>
    </location>
</feature>
<dbReference type="GO" id="GO:0035251">
    <property type="term" value="F:UDP-glucosyltransferase activity"/>
    <property type="evidence" value="ECO:0007669"/>
    <property type="project" value="InterPro"/>
</dbReference>
<keyword evidence="3" id="KW-0328">Glycosyltransferase</keyword>
<organism evidence="6 7">
    <name type="scientific">Paspalum notatum var. saurae</name>
    <dbReference type="NCBI Taxonomy" id="547442"/>
    <lineage>
        <taxon>Eukaryota</taxon>
        <taxon>Viridiplantae</taxon>
        <taxon>Streptophyta</taxon>
        <taxon>Embryophyta</taxon>
        <taxon>Tracheophyta</taxon>
        <taxon>Spermatophyta</taxon>
        <taxon>Magnoliopsida</taxon>
        <taxon>Liliopsida</taxon>
        <taxon>Poales</taxon>
        <taxon>Poaceae</taxon>
        <taxon>PACMAD clade</taxon>
        <taxon>Panicoideae</taxon>
        <taxon>Andropogonodae</taxon>
        <taxon>Paspaleae</taxon>
        <taxon>Paspalinae</taxon>
        <taxon>Paspalum</taxon>
    </lineage>
</organism>
<evidence type="ECO:0000313" key="6">
    <source>
        <dbReference type="EMBL" id="WVZ62325.1"/>
    </source>
</evidence>
<reference evidence="6 7" key="1">
    <citation type="submission" date="2024-02" db="EMBL/GenBank/DDBJ databases">
        <title>High-quality chromosome-scale genome assembly of Pensacola bahiagrass (Paspalum notatum Flugge var. saurae).</title>
        <authorList>
            <person name="Vega J.M."/>
            <person name="Podio M."/>
            <person name="Orjuela J."/>
            <person name="Siena L.A."/>
            <person name="Pessino S.C."/>
            <person name="Combes M.C."/>
            <person name="Mariac C."/>
            <person name="Albertini E."/>
            <person name="Pupilli F."/>
            <person name="Ortiz J.P.A."/>
            <person name="Leblanc O."/>
        </authorList>
    </citation>
    <scope>NUCLEOTIDE SEQUENCE [LARGE SCALE GENOMIC DNA]</scope>
    <source>
        <strain evidence="6">R1</strain>
        <tissue evidence="6">Leaf</tissue>
    </source>
</reference>
<evidence type="ECO:0000256" key="3">
    <source>
        <dbReference type="RuleBase" id="RU003718"/>
    </source>
</evidence>
<evidence type="ECO:0000256" key="5">
    <source>
        <dbReference type="SAM" id="MobiDB-lite"/>
    </source>
</evidence>
<evidence type="ECO:0000256" key="2">
    <source>
        <dbReference type="ARBA" id="ARBA00022679"/>
    </source>
</evidence>
<dbReference type="PROSITE" id="PS00375">
    <property type="entry name" value="UDPGT"/>
    <property type="match status" value="1"/>
</dbReference>
<gene>
    <name evidence="6" type="ORF">U9M48_012086</name>
</gene>
<dbReference type="Gene3D" id="3.40.50.2000">
    <property type="entry name" value="Glycogen Phosphorylase B"/>
    <property type="match status" value="2"/>
</dbReference>
<evidence type="ECO:0000256" key="1">
    <source>
        <dbReference type="ARBA" id="ARBA00009995"/>
    </source>
</evidence>
<dbReference type="Proteomes" id="UP001341281">
    <property type="component" value="Chromosome 03"/>
</dbReference>
<dbReference type="FunFam" id="3.40.50.2000:FF:000037">
    <property type="entry name" value="Glycosyltransferase"/>
    <property type="match status" value="1"/>
</dbReference>
<dbReference type="EC" id="2.4.1.-" evidence="4"/>
<dbReference type="Pfam" id="PF00201">
    <property type="entry name" value="UDPGT"/>
    <property type="match status" value="1"/>
</dbReference>
<accession>A0AAQ3SWS7</accession>
<comment type="similarity">
    <text evidence="1 3">Belongs to the UDP-glycosyltransferase family.</text>
</comment>
<dbReference type="SUPFAM" id="SSF53756">
    <property type="entry name" value="UDP-Glycosyltransferase/glycogen phosphorylase"/>
    <property type="match status" value="1"/>
</dbReference>
<dbReference type="AlphaFoldDB" id="A0AAQ3SWS7"/>
<proteinExistence type="inferred from homology"/>
<dbReference type="InterPro" id="IPR002213">
    <property type="entry name" value="UDP_glucos_trans"/>
</dbReference>
<protein>
    <recommendedName>
        <fullName evidence="4">Glycosyltransferase</fullName>
        <ecNumber evidence="4">2.4.1.-</ecNumber>
    </recommendedName>
</protein>
<sequence length="487" mass="52511">MAGSMEEESSPMHIVVFPWLAFGHIIPFLELSEQLAKRGHLVTFVSAPRNLAKLRPVLPEVRPRIRLFPLPLPRVDGLPDGAESTADVPPEKVELLKVAIDGLAAPFAAFLADACAAGEATTGGHGKKPDWIVIDFAQHWLPAIADEHKVPCAVFLIVPAACVAFIGPKELNDAHPRSAAEDFTVRPPWLPSSSLLAFRGHEAEWVAGPSNPTPRASLTSPASGRRRTAARSSCAAAAARWTARSAPSSATSSASPSSPPASSVLAPDDAAAARAAADNDDEETAALMRWLDAQPARSVLYVAFGSEAPLTPDHIHALALGLERAGVRFVWVLRSPIGGERPSLPDGFERRVAGRGVVRVGWVPQVRVLAHAAVGAFMTHAGWSSLMESFLFGHPLVMLPLFADQGLTARLMTERRVGLEVPWRDGVGLLGGEDVAATVRRVMVEEEGEVFMRNAKELQEVLWDTAKQEKYIDELLDHLLLMRRRGD</sequence>
<evidence type="ECO:0000256" key="4">
    <source>
        <dbReference type="RuleBase" id="RU362057"/>
    </source>
</evidence>
<dbReference type="PANTHER" id="PTHR48049">
    <property type="entry name" value="GLYCOSYLTRANSFERASE"/>
    <property type="match status" value="1"/>
</dbReference>
<dbReference type="InterPro" id="IPR050481">
    <property type="entry name" value="UDP-glycosyltransf_plant"/>
</dbReference>
<feature type="compositionally biased region" description="Low complexity" evidence="5">
    <location>
        <begin position="245"/>
        <end position="276"/>
    </location>
</feature>
<dbReference type="EMBL" id="CP144747">
    <property type="protein sequence ID" value="WVZ62325.1"/>
    <property type="molecule type" value="Genomic_DNA"/>
</dbReference>
<dbReference type="InterPro" id="IPR035595">
    <property type="entry name" value="UDP_glycos_trans_CS"/>
</dbReference>
<keyword evidence="7" id="KW-1185">Reference proteome</keyword>
<name>A0AAQ3SWS7_PASNO</name>
<dbReference type="CDD" id="cd03784">
    <property type="entry name" value="GT1_Gtf-like"/>
    <property type="match status" value="1"/>
</dbReference>
<evidence type="ECO:0000313" key="7">
    <source>
        <dbReference type="Proteomes" id="UP001341281"/>
    </source>
</evidence>
<feature type="region of interest" description="Disordered" evidence="5">
    <location>
        <begin position="206"/>
        <end position="229"/>
    </location>
</feature>
<keyword evidence="2 3" id="KW-0808">Transferase</keyword>
<dbReference type="PANTHER" id="PTHR48049:SF71">
    <property type="entry name" value="OS03G0757000 PROTEIN"/>
    <property type="match status" value="1"/>
</dbReference>